<dbReference type="InterPro" id="IPR008040">
    <property type="entry name" value="Hydant_A_N"/>
</dbReference>
<dbReference type="InterPro" id="IPR043129">
    <property type="entry name" value="ATPase_NBD"/>
</dbReference>
<evidence type="ECO:0000259" key="2">
    <source>
        <dbReference type="Pfam" id="PF05378"/>
    </source>
</evidence>
<dbReference type="FunFam" id="3.40.1610.10:FF:000001">
    <property type="entry name" value="Hydantoinase, putative"/>
    <property type="match status" value="1"/>
</dbReference>
<sequence>MLIGVDVGGTNTDSVLIDPTKINTDSHGVLAWNKMVTSAEVSDSIQKGISKLFLDNKSVDKKDVASVTIGTTHFINAVVEQDRARLDKVAVLRLCGPYSRHVYPFSDFPSGLTAVIKGYIGYLNGGFHVDGNEIQPVKEEEVLEHVRKAKELGITSFAVVGIFSHMKPEQEELVREIILKEIPHAKVSVSHQVSGIGFLERENATILNASILHFAEKIISSFANATKKLGLSCPVFLTQNDGTILSAAEALSLPIRTFSSGATNSMRGASFLAKTHGKSAIVLDVGGTTTDVGLLLSTGFPRQSSSYSIVGGVKMNFSMPHVESIGLGGGSLVRGAGDALTIGPDSTGSEIVKRALVFGGSDVTATDCAVAAELLQGGSLEIGTVSHVKDKFSPEYLAAFQKRAKIMVEKAIDRMKTSPDDITVLAVGGGSFVVPEHLAGASAVIRPPFYSVANAIGAAMGKVSVELSEIKVLAPGTTSKEEVLEKLREEAREKILAKGGLENTIETVFVSTDAVPYVPNTFEFVIKIVADVDYSKAPKLEVDEGQFESGTRDIVKKSLYEETKTAIEEEIDYTTYRPAINKDRQWVLSEVDLDFLAIGAYILGCGGGGNPYSYMLEVRNYLRQGDTITVVDLEDAHRYIKGEGSIVGVCYAGSPTVSHEQMLGDALMESYDIMAKYINRKPELLFPIEIGGGNGLCTFQISASSRLNLPVVDCDTMGRAYPTHWQTTPVVYTPEGECFYAPMVFANGNGNSVILASSKSDFLLEKTMRASLAELGSEVGVVNPPMSLKDVEEKNIHGSISLAWRIGRAVKIARQKAEIDKLPQRILESVNNTGKLLFSGKIVDVERKLFKGHAWGEVVIEEVDGAKRKMTIPFKNENIYCKTTDADGTNEEIVCSVPDLIAVVDAATGEAVGTSDYRYGLLVFVLGIAPSNKWTDTERGVRIGGPAGFDLDFEYKPISTYSKPMSVIQEYAY</sequence>
<evidence type="ECO:0000313" key="6">
    <source>
        <dbReference type="Proteomes" id="UP000788993"/>
    </source>
</evidence>
<dbReference type="Pfam" id="PF20906">
    <property type="entry name" value="S-Me-THD_C"/>
    <property type="match status" value="1"/>
</dbReference>
<dbReference type="InterPro" id="IPR027479">
    <property type="entry name" value="S-Me-THD_N_sf"/>
</dbReference>
<organism evidence="5 6">
    <name type="scientific">Ogataea polymorpha</name>
    <dbReference type="NCBI Taxonomy" id="460523"/>
    <lineage>
        <taxon>Eukaryota</taxon>
        <taxon>Fungi</taxon>
        <taxon>Dikarya</taxon>
        <taxon>Ascomycota</taxon>
        <taxon>Saccharomycotina</taxon>
        <taxon>Pichiomycetes</taxon>
        <taxon>Pichiales</taxon>
        <taxon>Pichiaceae</taxon>
        <taxon>Ogataea</taxon>
    </lineage>
</organism>
<evidence type="ECO:0000259" key="4">
    <source>
        <dbReference type="Pfam" id="PF20906"/>
    </source>
</evidence>
<protein>
    <recommendedName>
        <fullName evidence="7">Hydantoinase/oxoprolinase</fullName>
    </recommendedName>
</protein>
<dbReference type="EMBL" id="JAEUBD010000108">
    <property type="protein sequence ID" value="KAH3677539.1"/>
    <property type="molecule type" value="Genomic_DNA"/>
</dbReference>
<dbReference type="PANTHER" id="PTHR11365">
    <property type="entry name" value="5-OXOPROLINASE RELATED"/>
    <property type="match status" value="1"/>
</dbReference>
<reference evidence="5" key="1">
    <citation type="journal article" date="2021" name="Open Biol.">
        <title>Shared evolutionary footprints suggest mitochondrial oxidative damage underlies multiple complex I losses in fungi.</title>
        <authorList>
            <person name="Schikora-Tamarit M.A."/>
            <person name="Marcet-Houben M."/>
            <person name="Nosek J."/>
            <person name="Gabaldon T."/>
        </authorList>
    </citation>
    <scope>NUCLEOTIDE SEQUENCE</scope>
    <source>
        <strain evidence="5">NCAIM Y.01608</strain>
    </source>
</reference>
<reference evidence="5" key="2">
    <citation type="submission" date="2021-01" db="EMBL/GenBank/DDBJ databases">
        <authorList>
            <person name="Schikora-Tamarit M.A."/>
        </authorList>
    </citation>
    <scope>NUCLEOTIDE SEQUENCE</scope>
    <source>
        <strain evidence="5">NCAIM Y.01608</strain>
    </source>
</reference>
<accession>A0A9P8TG51</accession>
<feature type="domain" description="Hydantoinase/oxoprolinase N-terminal" evidence="2">
    <location>
        <begin position="3"/>
        <end position="181"/>
    </location>
</feature>
<dbReference type="Gene3D" id="3.40.1610.10">
    <property type="entry name" value="CV3147-like domain"/>
    <property type="match status" value="1"/>
</dbReference>
<dbReference type="GO" id="GO:0016787">
    <property type="term" value="F:hydrolase activity"/>
    <property type="evidence" value="ECO:0007669"/>
    <property type="project" value="InterPro"/>
</dbReference>
<dbReference type="InterPro" id="IPR010318">
    <property type="entry name" value="S-Me-THD_N"/>
</dbReference>
<dbReference type="AlphaFoldDB" id="A0A9P8TG51"/>
<feature type="domain" description="S-Me-THD-like C-terminal" evidence="4">
    <location>
        <begin position="760"/>
        <end position="958"/>
    </location>
</feature>
<dbReference type="Proteomes" id="UP000788993">
    <property type="component" value="Unassembled WGS sequence"/>
</dbReference>
<dbReference type="Pfam" id="PF06032">
    <property type="entry name" value="S-Me-THD_N"/>
    <property type="match status" value="1"/>
</dbReference>
<dbReference type="InterPro" id="IPR048350">
    <property type="entry name" value="S-Me-THD-like_C"/>
</dbReference>
<dbReference type="InterPro" id="IPR024071">
    <property type="entry name" value="S-Me-THD_C_sf"/>
</dbReference>
<comment type="caution">
    <text evidence="5">The sequence shown here is derived from an EMBL/GenBank/DDBJ whole genome shotgun (WGS) entry which is preliminary data.</text>
</comment>
<evidence type="ECO:0000259" key="1">
    <source>
        <dbReference type="Pfam" id="PF01968"/>
    </source>
</evidence>
<evidence type="ECO:0000313" key="5">
    <source>
        <dbReference type="EMBL" id="KAH3677539.1"/>
    </source>
</evidence>
<evidence type="ECO:0008006" key="7">
    <source>
        <dbReference type="Google" id="ProtNLM"/>
    </source>
</evidence>
<dbReference type="PANTHER" id="PTHR11365:SF10">
    <property type="entry name" value="HYDANTOINASE_OXOPROLINASE"/>
    <property type="match status" value="1"/>
</dbReference>
<feature type="domain" description="S-Me-THD N-terminal" evidence="3">
    <location>
        <begin position="592"/>
        <end position="756"/>
    </location>
</feature>
<evidence type="ECO:0000259" key="3">
    <source>
        <dbReference type="Pfam" id="PF06032"/>
    </source>
</evidence>
<dbReference type="Gene3D" id="2.40.390.10">
    <property type="entry name" value="CV3147-like"/>
    <property type="match status" value="1"/>
</dbReference>
<dbReference type="SUPFAM" id="SSF160991">
    <property type="entry name" value="CV3147-like"/>
    <property type="match status" value="1"/>
</dbReference>
<dbReference type="Pfam" id="PF01968">
    <property type="entry name" value="Hydantoinase_A"/>
    <property type="match status" value="1"/>
</dbReference>
<proteinExistence type="predicted"/>
<dbReference type="Pfam" id="PF05378">
    <property type="entry name" value="Hydant_A_N"/>
    <property type="match status" value="1"/>
</dbReference>
<dbReference type="InterPro" id="IPR045079">
    <property type="entry name" value="Oxoprolinase-like"/>
</dbReference>
<name>A0A9P8TG51_9ASCO</name>
<dbReference type="InterPro" id="IPR002821">
    <property type="entry name" value="Hydantoinase_A"/>
</dbReference>
<dbReference type="SUPFAM" id="SSF53067">
    <property type="entry name" value="Actin-like ATPase domain"/>
    <property type="match status" value="1"/>
</dbReference>
<feature type="domain" description="Hydantoinase A/oxoprolinase" evidence="1">
    <location>
        <begin position="201"/>
        <end position="460"/>
    </location>
</feature>
<gene>
    <name evidence="5" type="ORF">OGATHE_001014</name>
</gene>
<keyword evidence="6" id="KW-1185">Reference proteome</keyword>